<evidence type="ECO:0000256" key="2">
    <source>
        <dbReference type="ARBA" id="ARBA00006375"/>
    </source>
</evidence>
<sequence length="345" mass="37910">MYNTNTDIWVAGAFAAFTVDLLVYPLDTLKTRIQSPHYERLYKNTATGAINRAVLFRGLYQGIWSVVLATIPSSGAFFTTYEGIKYALNASSKSNPDSSKTNILPFTHSLPTPVVHAIASSSAELVSCFILTPAEVLKQNAQMVGARGPSSWSQSTTLQVLSKFRRNPFRLWSGYTALIARNLPFTGLQFPMFEYLRTHMIEWRRERKGQSATSSANDLLIERAGITSVAAGLAGSVAAVVTTPIDVIKTRIMLSAGDSEEQRRAAVRQNRSRGAWAVGREIWLEEGIKGLFKGGAIRACWTAVGLGLYLGAYEGGRFYLENRRKEKDTARGKLGLKSEEGEAVI</sequence>
<evidence type="ECO:0000256" key="10">
    <source>
        <dbReference type="RuleBase" id="RU000488"/>
    </source>
</evidence>
<dbReference type="InterPro" id="IPR018108">
    <property type="entry name" value="MCP_transmembrane"/>
</dbReference>
<dbReference type="SUPFAM" id="SSF103506">
    <property type="entry name" value="Mitochondrial carrier"/>
    <property type="match status" value="1"/>
</dbReference>
<evidence type="ECO:0000313" key="11">
    <source>
        <dbReference type="EMBL" id="RWQ93727.1"/>
    </source>
</evidence>
<dbReference type="STRING" id="264951.A0A443HPJ5"/>
<keyword evidence="4 9" id="KW-0812">Transmembrane</keyword>
<evidence type="ECO:0000256" key="8">
    <source>
        <dbReference type="ARBA" id="ARBA00023136"/>
    </source>
</evidence>
<dbReference type="VEuPathDB" id="FungiDB:C8Q69DRAFT_420914"/>
<proteinExistence type="inferred from homology"/>
<organism evidence="11 12">
    <name type="scientific">Byssochlamys spectabilis</name>
    <name type="common">Paecilomyces variotii</name>
    <dbReference type="NCBI Taxonomy" id="264951"/>
    <lineage>
        <taxon>Eukaryota</taxon>
        <taxon>Fungi</taxon>
        <taxon>Dikarya</taxon>
        <taxon>Ascomycota</taxon>
        <taxon>Pezizomycotina</taxon>
        <taxon>Eurotiomycetes</taxon>
        <taxon>Eurotiomycetidae</taxon>
        <taxon>Eurotiales</taxon>
        <taxon>Thermoascaceae</taxon>
        <taxon>Paecilomyces</taxon>
    </lineage>
</organism>
<accession>A0A443HPJ5</accession>
<comment type="similarity">
    <text evidence="2 10">Belongs to the mitochondrial carrier (TC 2.A.29) family.</text>
</comment>
<reference evidence="11 12" key="1">
    <citation type="journal article" date="2018" name="Front. Microbiol.">
        <title>Genomic and genetic insights into a cosmopolitan fungus, Paecilomyces variotii (Eurotiales).</title>
        <authorList>
            <person name="Urquhart A.S."/>
            <person name="Mondo S.J."/>
            <person name="Makela M.R."/>
            <person name="Hane J.K."/>
            <person name="Wiebenga A."/>
            <person name="He G."/>
            <person name="Mihaltcheva S."/>
            <person name="Pangilinan J."/>
            <person name="Lipzen A."/>
            <person name="Barry K."/>
            <person name="de Vries R.P."/>
            <person name="Grigoriev I.V."/>
            <person name="Idnurm A."/>
        </authorList>
    </citation>
    <scope>NUCLEOTIDE SEQUENCE [LARGE SCALE GENOMIC DNA]</scope>
    <source>
        <strain evidence="11 12">CBS 101075</strain>
    </source>
</reference>
<dbReference type="PANTHER" id="PTHR45667">
    <property type="entry name" value="S-ADENOSYLMETHIONINE MITOCHONDRIAL CARRIER PROTEIN"/>
    <property type="match status" value="1"/>
</dbReference>
<dbReference type="EMBL" id="RCNU01000009">
    <property type="protein sequence ID" value="RWQ93727.1"/>
    <property type="molecule type" value="Genomic_DNA"/>
</dbReference>
<keyword evidence="6" id="KW-0496">Mitochondrion</keyword>
<evidence type="ECO:0000313" key="12">
    <source>
        <dbReference type="Proteomes" id="UP000283841"/>
    </source>
</evidence>
<evidence type="ECO:0000256" key="7">
    <source>
        <dbReference type="ARBA" id="ARBA00022989"/>
    </source>
</evidence>
<keyword evidence="7" id="KW-1133">Transmembrane helix</keyword>
<keyword evidence="3 10" id="KW-0813">Transport</keyword>
<keyword evidence="6" id="KW-0999">Mitochondrion inner membrane</keyword>
<dbReference type="GeneID" id="39597668"/>
<evidence type="ECO:0000256" key="6">
    <source>
        <dbReference type="ARBA" id="ARBA00022792"/>
    </source>
</evidence>
<keyword evidence="8 9" id="KW-0472">Membrane</keyword>
<gene>
    <name evidence="11" type="ORF">C8Q69DRAFT_420914</name>
</gene>
<name>A0A443HPJ5_BYSSP</name>
<dbReference type="InterPro" id="IPR023395">
    <property type="entry name" value="MCP_dom_sf"/>
</dbReference>
<dbReference type="Proteomes" id="UP000283841">
    <property type="component" value="Unassembled WGS sequence"/>
</dbReference>
<evidence type="ECO:0000256" key="5">
    <source>
        <dbReference type="ARBA" id="ARBA00022737"/>
    </source>
</evidence>
<dbReference type="Gene3D" id="1.50.40.10">
    <property type="entry name" value="Mitochondrial carrier domain"/>
    <property type="match status" value="2"/>
</dbReference>
<dbReference type="Pfam" id="PF00153">
    <property type="entry name" value="Mito_carr"/>
    <property type="match status" value="3"/>
</dbReference>
<evidence type="ECO:0000256" key="9">
    <source>
        <dbReference type="PROSITE-ProRule" id="PRU00282"/>
    </source>
</evidence>
<feature type="repeat" description="Solcar" evidence="9">
    <location>
        <begin position="222"/>
        <end position="319"/>
    </location>
</feature>
<feature type="repeat" description="Solcar" evidence="9">
    <location>
        <begin position="111"/>
        <end position="199"/>
    </location>
</feature>
<keyword evidence="5" id="KW-0677">Repeat</keyword>
<evidence type="ECO:0000256" key="4">
    <source>
        <dbReference type="ARBA" id="ARBA00022692"/>
    </source>
</evidence>
<evidence type="ECO:0000256" key="3">
    <source>
        <dbReference type="ARBA" id="ARBA00022448"/>
    </source>
</evidence>
<comment type="caution">
    <text evidence="11">The sequence shown here is derived from an EMBL/GenBank/DDBJ whole genome shotgun (WGS) entry which is preliminary data.</text>
</comment>
<protein>
    <submittedName>
        <fullName evidence="11">Putative mitochondrial carrier protein</fullName>
    </submittedName>
</protein>
<feature type="repeat" description="Solcar" evidence="9">
    <location>
        <begin position="3"/>
        <end position="87"/>
    </location>
</feature>
<dbReference type="PROSITE" id="PS50920">
    <property type="entry name" value="SOLCAR"/>
    <property type="match status" value="3"/>
</dbReference>
<dbReference type="RefSeq" id="XP_028483372.1">
    <property type="nucleotide sequence ID" value="XM_028628391.1"/>
</dbReference>
<dbReference type="AlphaFoldDB" id="A0A443HPJ5"/>
<keyword evidence="12" id="KW-1185">Reference proteome</keyword>
<comment type="subcellular location">
    <subcellularLocation>
        <location evidence="1">Membrane</location>
        <topology evidence="1">Multi-pass membrane protein</topology>
    </subcellularLocation>
</comment>
<evidence type="ECO:0000256" key="1">
    <source>
        <dbReference type="ARBA" id="ARBA00004141"/>
    </source>
</evidence>
<dbReference type="GO" id="GO:0016020">
    <property type="term" value="C:membrane"/>
    <property type="evidence" value="ECO:0007669"/>
    <property type="project" value="UniProtKB-SubCell"/>
</dbReference>